<dbReference type="SUPFAM" id="SSF48452">
    <property type="entry name" value="TPR-like"/>
    <property type="match status" value="1"/>
</dbReference>
<feature type="signal peptide" evidence="5">
    <location>
        <begin position="1"/>
        <end position="23"/>
    </location>
</feature>
<dbReference type="RefSeq" id="WP_182961194.1">
    <property type="nucleotide sequence ID" value="NZ_WNXC01000009.1"/>
</dbReference>
<dbReference type="InterPro" id="IPR000792">
    <property type="entry name" value="Tscrpt_reg_LuxR_C"/>
</dbReference>
<dbReference type="InterPro" id="IPR036388">
    <property type="entry name" value="WH-like_DNA-bd_sf"/>
</dbReference>
<feature type="chain" id="PRO_5045832289" description="HTH luxR-type domain-containing protein" evidence="5">
    <location>
        <begin position="24"/>
        <end position="408"/>
    </location>
</feature>
<evidence type="ECO:0000259" key="6">
    <source>
        <dbReference type="PROSITE" id="PS50043"/>
    </source>
</evidence>
<keyword evidence="5" id="KW-0732">Signal</keyword>
<evidence type="ECO:0000313" key="8">
    <source>
        <dbReference type="Proteomes" id="UP000636110"/>
    </source>
</evidence>
<organism evidence="7 8">
    <name type="scientific">Pedobacter gandavensis</name>
    <dbReference type="NCBI Taxonomy" id="2679963"/>
    <lineage>
        <taxon>Bacteria</taxon>
        <taxon>Pseudomonadati</taxon>
        <taxon>Bacteroidota</taxon>
        <taxon>Sphingobacteriia</taxon>
        <taxon>Sphingobacteriales</taxon>
        <taxon>Sphingobacteriaceae</taxon>
        <taxon>Pedobacter</taxon>
    </lineage>
</organism>
<dbReference type="Proteomes" id="UP000636110">
    <property type="component" value="Unassembled WGS sequence"/>
</dbReference>
<gene>
    <name evidence="7" type="ORF">GM920_21020</name>
</gene>
<keyword evidence="4" id="KW-0812">Transmembrane</keyword>
<evidence type="ECO:0000313" key="7">
    <source>
        <dbReference type="EMBL" id="MBB2151396.1"/>
    </source>
</evidence>
<dbReference type="Pfam" id="PF00196">
    <property type="entry name" value="GerE"/>
    <property type="match status" value="1"/>
</dbReference>
<dbReference type="SMART" id="SM00421">
    <property type="entry name" value="HTH_LUXR"/>
    <property type="match status" value="1"/>
</dbReference>
<dbReference type="InterPro" id="IPR011990">
    <property type="entry name" value="TPR-like_helical_dom_sf"/>
</dbReference>
<keyword evidence="8" id="KW-1185">Reference proteome</keyword>
<dbReference type="SUPFAM" id="SSF46894">
    <property type="entry name" value="C-terminal effector domain of the bipartite response regulators"/>
    <property type="match status" value="1"/>
</dbReference>
<keyword evidence="2" id="KW-0238">DNA-binding</keyword>
<keyword evidence="4" id="KW-0472">Membrane</keyword>
<dbReference type="EMBL" id="WNXC01000009">
    <property type="protein sequence ID" value="MBB2151396.1"/>
    <property type="molecule type" value="Genomic_DNA"/>
</dbReference>
<accession>A0ABR6F2F4</accession>
<protein>
    <recommendedName>
        <fullName evidence="6">HTH luxR-type domain-containing protein</fullName>
    </recommendedName>
</protein>
<dbReference type="PANTHER" id="PTHR44688:SF16">
    <property type="entry name" value="DNA-BINDING TRANSCRIPTIONAL ACTIVATOR DEVR_DOSR"/>
    <property type="match status" value="1"/>
</dbReference>
<evidence type="ECO:0000256" key="5">
    <source>
        <dbReference type="SAM" id="SignalP"/>
    </source>
</evidence>
<keyword evidence="4" id="KW-1133">Transmembrane helix</keyword>
<dbReference type="PROSITE" id="PS50043">
    <property type="entry name" value="HTH_LUXR_2"/>
    <property type="match status" value="1"/>
</dbReference>
<dbReference type="PRINTS" id="PR00038">
    <property type="entry name" value="HTHLUXR"/>
</dbReference>
<comment type="caution">
    <text evidence="7">The sequence shown here is derived from an EMBL/GenBank/DDBJ whole genome shotgun (WGS) entry which is preliminary data.</text>
</comment>
<name>A0ABR6F2F4_9SPHI</name>
<evidence type="ECO:0000256" key="1">
    <source>
        <dbReference type="ARBA" id="ARBA00023015"/>
    </source>
</evidence>
<reference evidence="7 8" key="1">
    <citation type="submission" date="2019-11" db="EMBL/GenBank/DDBJ databases">
        <title>Description of Pedobacter sp. LMG 31462T.</title>
        <authorList>
            <person name="Carlier A."/>
            <person name="Qi S."/>
            <person name="Vandamme P."/>
        </authorList>
    </citation>
    <scope>NUCLEOTIDE SEQUENCE [LARGE SCALE GENOMIC DNA]</scope>
    <source>
        <strain evidence="7 8">LMG 31462</strain>
    </source>
</reference>
<dbReference type="InterPro" id="IPR016032">
    <property type="entry name" value="Sig_transdc_resp-reg_C-effctor"/>
</dbReference>
<proteinExistence type="predicted"/>
<dbReference type="PANTHER" id="PTHR44688">
    <property type="entry name" value="DNA-BINDING TRANSCRIPTIONAL ACTIVATOR DEVR_DOSR"/>
    <property type="match status" value="1"/>
</dbReference>
<feature type="domain" description="HTH luxR-type" evidence="6">
    <location>
        <begin position="350"/>
        <end position="408"/>
    </location>
</feature>
<evidence type="ECO:0000256" key="2">
    <source>
        <dbReference type="ARBA" id="ARBA00023125"/>
    </source>
</evidence>
<dbReference type="Gene3D" id="1.10.10.10">
    <property type="entry name" value="Winged helix-like DNA-binding domain superfamily/Winged helix DNA-binding domain"/>
    <property type="match status" value="1"/>
</dbReference>
<feature type="transmembrane region" description="Helical" evidence="4">
    <location>
        <begin position="291"/>
        <end position="309"/>
    </location>
</feature>
<evidence type="ECO:0000256" key="3">
    <source>
        <dbReference type="ARBA" id="ARBA00023163"/>
    </source>
</evidence>
<sequence>MFFRSLLLICATSLLNLLTPAFGQTIDYDKLQEEISLLNDNNQNEKSLIKLEAIINDAESTAYDKYHAYLQKSLTYKQLYNYTAALTNLQNAYLEGQKSKHRIETETRILIERILIHYDLKNDKELLEAIKQVDPAQLHYVKKETLAFYICVLGQLEFKKDNLVAAEKYFDDGIKLLEQQNPKHLPVLYKAKIQLYTRLKNKQKAQEAFDKGFYYANKYGIDIYRITMLESMILYYVENDDYKHAYEVQKKVSEERRQYDAANRSGKLNQIEQELLQHRNLEESSNQKKITLLYVYVIILLLALIFALYKLNKANKQRRLSIEKELELLRFRLLKDANSTDTQENPPLSKSIETSKLKPRHLKIIELVREGKTNKEIASDLFISDNTVKYHLKTIYDILEVNSRSELM</sequence>
<keyword evidence="1" id="KW-0805">Transcription regulation</keyword>
<dbReference type="Gene3D" id="1.25.40.10">
    <property type="entry name" value="Tetratricopeptide repeat domain"/>
    <property type="match status" value="1"/>
</dbReference>
<evidence type="ECO:0000256" key="4">
    <source>
        <dbReference type="SAM" id="Phobius"/>
    </source>
</evidence>
<dbReference type="CDD" id="cd06170">
    <property type="entry name" value="LuxR_C_like"/>
    <property type="match status" value="1"/>
</dbReference>
<keyword evidence="3" id="KW-0804">Transcription</keyword>